<accession>E1Z5J1</accession>
<dbReference type="OrthoDB" id="507186at2759"/>
<organism evidence="3">
    <name type="scientific">Chlorella variabilis</name>
    <name type="common">Green alga</name>
    <dbReference type="NCBI Taxonomy" id="554065"/>
    <lineage>
        <taxon>Eukaryota</taxon>
        <taxon>Viridiplantae</taxon>
        <taxon>Chlorophyta</taxon>
        <taxon>core chlorophytes</taxon>
        <taxon>Trebouxiophyceae</taxon>
        <taxon>Chlorellales</taxon>
        <taxon>Chlorellaceae</taxon>
        <taxon>Chlorella clade</taxon>
        <taxon>Chlorella</taxon>
    </lineage>
</organism>
<dbReference type="EMBL" id="GL433837">
    <property type="protein sequence ID" value="EFN58483.1"/>
    <property type="molecule type" value="Genomic_DNA"/>
</dbReference>
<keyword evidence="1" id="KW-0472">Membrane</keyword>
<keyword evidence="3" id="KW-1185">Reference proteome</keyword>
<dbReference type="RefSeq" id="XP_005850585.1">
    <property type="nucleotide sequence ID" value="XM_005850523.1"/>
</dbReference>
<dbReference type="AlphaFoldDB" id="E1Z5J1"/>
<feature type="transmembrane region" description="Helical" evidence="1">
    <location>
        <begin position="42"/>
        <end position="61"/>
    </location>
</feature>
<feature type="transmembrane region" description="Helical" evidence="1">
    <location>
        <begin position="226"/>
        <end position="246"/>
    </location>
</feature>
<keyword evidence="1" id="KW-0812">Transmembrane</keyword>
<dbReference type="Proteomes" id="UP000008141">
    <property type="component" value="Unassembled WGS sequence"/>
</dbReference>
<feature type="transmembrane region" description="Helical" evidence="1">
    <location>
        <begin position="126"/>
        <end position="150"/>
    </location>
</feature>
<dbReference type="GeneID" id="17358004"/>
<dbReference type="KEGG" id="cvr:CHLNCDRAFT_140505"/>
<name>E1Z5J1_CHLVA</name>
<proteinExistence type="predicted"/>
<protein>
    <submittedName>
        <fullName evidence="2">Uncharacterized protein</fullName>
    </submittedName>
</protein>
<sequence>MLQTCVSLVHRNLWPLLTAHAIADAAVFLLHRISHRATNEAAVAFLLGGALSPAAIGNMWWLSVDPQLANFQTGYQPLTFVFFLLTFPVVVGVKSWAALATILFCQQAGKGEQEDGASIGSLWGRMFLVELLVASAVVPLTFASLAVVTIPLTLPLILDLQGAGPAAAVEGVSGMAAVDRSRALLRSIRWQLAIPFVGLVAARRLLEAAKSTLVNAMPPRFYQELIEIPLVVLVGGTVLSLLVARLQDVLPFVAYTEAASLETCSTAAVDAAQDGSGAPADEASPA</sequence>
<reference evidence="2 3" key="1">
    <citation type="journal article" date="2010" name="Plant Cell">
        <title>The Chlorella variabilis NC64A genome reveals adaptation to photosymbiosis, coevolution with viruses, and cryptic sex.</title>
        <authorList>
            <person name="Blanc G."/>
            <person name="Duncan G."/>
            <person name="Agarkova I."/>
            <person name="Borodovsky M."/>
            <person name="Gurnon J."/>
            <person name="Kuo A."/>
            <person name="Lindquist E."/>
            <person name="Lucas S."/>
            <person name="Pangilinan J."/>
            <person name="Polle J."/>
            <person name="Salamov A."/>
            <person name="Terry A."/>
            <person name="Yamada T."/>
            <person name="Dunigan D.D."/>
            <person name="Grigoriev I.V."/>
            <person name="Claverie J.M."/>
            <person name="Van Etten J.L."/>
        </authorList>
    </citation>
    <scope>NUCLEOTIDE SEQUENCE [LARGE SCALE GENOMIC DNA]</scope>
    <source>
        <strain evidence="2 3">NC64A</strain>
    </source>
</reference>
<gene>
    <name evidence="2" type="ORF">CHLNCDRAFT_140505</name>
</gene>
<feature type="transmembrane region" description="Helical" evidence="1">
    <location>
        <begin position="81"/>
        <end position="105"/>
    </location>
</feature>
<keyword evidence="1" id="KW-1133">Transmembrane helix</keyword>
<evidence type="ECO:0000256" key="1">
    <source>
        <dbReference type="SAM" id="Phobius"/>
    </source>
</evidence>
<evidence type="ECO:0000313" key="3">
    <source>
        <dbReference type="Proteomes" id="UP000008141"/>
    </source>
</evidence>
<dbReference type="InParanoid" id="E1Z5J1"/>
<evidence type="ECO:0000313" key="2">
    <source>
        <dbReference type="EMBL" id="EFN58483.1"/>
    </source>
</evidence>
<dbReference type="eggNOG" id="ENOG502T263">
    <property type="taxonomic scope" value="Eukaryota"/>
</dbReference>